<dbReference type="NCBIfam" id="TIGR02821">
    <property type="entry name" value="fghA_ester_D"/>
    <property type="match status" value="1"/>
</dbReference>
<evidence type="ECO:0000256" key="6">
    <source>
        <dbReference type="ARBA" id="ARBA00022801"/>
    </source>
</evidence>
<comment type="function">
    <text evidence="1 8">Serine hydrolase involved in the detoxification of formaldehyde.</text>
</comment>
<dbReference type="InterPro" id="IPR029058">
    <property type="entry name" value="AB_hydrolase_fold"/>
</dbReference>
<dbReference type="EC" id="3.1.2.12" evidence="3 8"/>
<dbReference type="GO" id="GO:0018738">
    <property type="term" value="F:S-formylglutathione hydrolase activity"/>
    <property type="evidence" value="ECO:0007669"/>
    <property type="project" value="UniProtKB-EC"/>
</dbReference>
<dbReference type="PANTHER" id="PTHR10061">
    <property type="entry name" value="S-FORMYLGLUTATHIONE HYDROLASE"/>
    <property type="match status" value="1"/>
</dbReference>
<dbReference type="SUPFAM" id="SSF53474">
    <property type="entry name" value="alpha/beta-Hydrolases"/>
    <property type="match status" value="1"/>
</dbReference>
<accession>A0A814PUN0</accession>
<sequence>MLGTLAIRNTAPRGEIFEDALAVTEEMLIITNCIVTWLTYLSGVEEGSATVFLVVDDHLKGKTGSAAFCYTVDCNMKFGIYVPSIADKECVPLLIFLSGLTCTEQNFITKSGVQRLASKYGFIVANPDTSPRNCNIEGENDQWNFGEGAGYYIDATEGKWSENYQMFSYINDEFYELILSNFNIDIDRIGILGHSMGGHGALISFFKRPSQYKSVSALAPICNVTKCEWTRNAFMKFLGQDENLWKEYDACELANSYSGPIPYAPVLIDQGSNDKYKDDYLFPNVFLDACTNASFPIHLREQIGYDHSYYFIMTFLEDHFKYHKNEFEHSD</sequence>
<reference evidence="9" key="1">
    <citation type="submission" date="2021-02" db="EMBL/GenBank/DDBJ databases">
        <authorList>
            <person name="Nowell W R."/>
        </authorList>
    </citation>
    <scope>NUCLEOTIDE SEQUENCE</scope>
</reference>
<comment type="catalytic activity">
    <reaction evidence="8">
        <text>S-formylglutathione + H2O = formate + glutathione + H(+)</text>
        <dbReference type="Rhea" id="RHEA:14961"/>
        <dbReference type="ChEBI" id="CHEBI:15377"/>
        <dbReference type="ChEBI" id="CHEBI:15378"/>
        <dbReference type="ChEBI" id="CHEBI:15740"/>
        <dbReference type="ChEBI" id="CHEBI:57688"/>
        <dbReference type="ChEBI" id="CHEBI:57925"/>
        <dbReference type="EC" id="3.1.2.12"/>
    </reaction>
</comment>
<evidence type="ECO:0000256" key="3">
    <source>
        <dbReference type="ARBA" id="ARBA00012479"/>
    </source>
</evidence>
<evidence type="ECO:0000313" key="10">
    <source>
        <dbReference type="Proteomes" id="UP000663891"/>
    </source>
</evidence>
<dbReference type="Gene3D" id="3.40.50.1820">
    <property type="entry name" value="alpha/beta hydrolase"/>
    <property type="match status" value="1"/>
</dbReference>
<dbReference type="FunFam" id="3.40.50.1820:FF:000002">
    <property type="entry name" value="S-formylglutathione hydrolase"/>
    <property type="match status" value="1"/>
</dbReference>
<feature type="active site" description="Charge relay system" evidence="7">
    <location>
        <position position="195"/>
    </location>
</feature>
<evidence type="ECO:0000256" key="1">
    <source>
        <dbReference type="ARBA" id="ARBA00002608"/>
    </source>
</evidence>
<dbReference type="Pfam" id="PF00756">
    <property type="entry name" value="Esterase"/>
    <property type="match status" value="1"/>
</dbReference>
<keyword evidence="6 8" id="KW-0378">Hydrolase</keyword>
<evidence type="ECO:0000256" key="5">
    <source>
        <dbReference type="ARBA" id="ARBA00022487"/>
    </source>
</evidence>
<dbReference type="InterPro" id="IPR000801">
    <property type="entry name" value="Esterase-like"/>
</dbReference>
<dbReference type="EMBL" id="CAJNON010000215">
    <property type="protein sequence ID" value="CAF1110771.1"/>
    <property type="molecule type" value="Genomic_DNA"/>
</dbReference>
<comment type="similarity">
    <text evidence="2 8">Belongs to the esterase D family.</text>
</comment>
<dbReference type="GO" id="GO:0052689">
    <property type="term" value="F:carboxylic ester hydrolase activity"/>
    <property type="evidence" value="ECO:0007669"/>
    <property type="project" value="UniProtKB-KW"/>
</dbReference>
<gene>
    <name evidence="9" type="ORF">VCS650_LOCUS20629</name>
</gene>
<evidence type="ECO:0000256" key="7">
    <source>
        <dbReference type="PIRSR" id="PIRSR614186-1"/>
    </source>
</evidence>
<name>A0A814PUN0_9BILA</name>
<dbReference type="PANTHER" id="PTHR10061:SF0">
    <property type="entry name" value="S-FORMYLGLUTATHIONE HYDROLASE"/>
    <property type="match status" value="1"/>
</dbReference>
<dbReference type="GO" id="GO:0046294">
    <property type="term" value="P:formaldehyde catabolic process"/>
    <property type="evidence" value="ECO:0007669"/>
    <property type="project" value="InterPro"/>
</dbReference>
<feature type="active site" description="Charge relay system" evidence="7">
    <location>
        <position position="274"/>
    </location>
</feature>
<evidence type="ECO:0000256" key="8">
    <source>
        <dbReference type="RuleBase" id="RU363068"/>
    </source>
</evidence>
<evidence type="ECO:0000313" key="9">
    <source>
        <dbReference type="EMBL" id="CAF1110771.1"/>
    </source>
</evidence>
<organism evidence="9 10">
    <name type="scientific">Adineta steineri</name>
    <dbReference type="NCBI Taxonomy" id="433720"/>
    <lineage>
        <taxon>Eukaryota</taxon>
        <taxon>Metazoa</taxon>
        <taxon>Spiralia</taxon>
        <taxon>Gnathifera</taxon>
        <taxon>Rotifera</taxon>
        <taxon>Eurotatoria</taxon>
        <taxon>Bdelloidea</taxon>
        <taxon>Adinetida</taxon>
        <taxon>Adinetidae</taxon>
        <taxon>Adineta</taxon>
    </lineage>
</organism>
<protein>
    <recommendedName>
        <fullName evidence="4 8">S-formylglutathione hydrolase</fullName>
        <ecNumber evidence="3 8">3.1.2.12</ecNumber>
    </recommendedName>
</protein>
<dbReference type="OrthoDB" id="420518at2759"/>
<evidence type="ECO:0000256" key="4">
    <source>
        <dbReference type="ARBA" id="ARBA00016774"/>
    </source>
</evidence>
<keyword evidence="5 8" id="KW-0719">Serine esterase</keyword>
<feature type="active site" description="Charge relay system" evidence="7">
    <location>
        <position position="307"/>
    </location>
</feature>
<comment type="subcellular location">
    <subcellularLocation>
        <location evidence="8">Cytoplasm</location>
    </subcellularLocation>
</comment>
<dbReference type="Proteomes" id="UP000663891">
    <property type="component" value="Unassembled WGS sequence"/>
</dbReference>
<proteinExistence type="inferred from homology"/>
<comment type="caution">
    <text evidence="9">The sequence shown here is derived from an EMBL/GenBank/DDBJ whole genome shotgun (WGS) entry which is preliminary data.</text>
</comment>
<evidence type="ECO:0000256" key="2">
    <source>
        <dbReference type="ARBA" id="ARBA00005622"/>
    </source>
</evidence>
<dbReference type="GO" id="GO:0005829">
    <property type="term" value="C:cytosol"/>
    <property type="evidence" value="ECO:0007669"/>
    <property type="project" value="TreeGrafter"/>
</dbReference>
<dbReference type="AlphaFoldDB" id="A0A814PUN0"/>
<keyword evidence="8" id="KW-0963">Cytoplasm</keyword>
<dbReference type="InterPro" id="IPR014186">
    <property type="entry name" value="S-formylglutathione_hydrol"/>
</dbReference>